<name>A0A7S3JUV7_9STRA</name>
<dbReference type="EMBL" id="HBIJ01009202">
    <property type="protein sequence ID" value="CAE0365729.1"/>
    <property type="molecule type" value="Transcribed_RNA"/>
</dbReference>
<evidence type="ECO:0000256" key="1">
    <source>
        <dbReference type="SAM" id="MobiDB-lite"/>
    </source>
</evidence>
<gene>
    <name evidence="2" type="ORF">ALAG00032_LOCUS6473</name>
</gene>
<proteinExistence type="predicted"/>
<accession>A0A7S3JUV7</accession>
<organism evidence="2">
    <name type="scientific">Aureoumbra lagunensis</name>
    <dbReference type="NCBI Taxonomy" id="44058"/>
    <lineage>
        <taxon>Eukaryota</taxon>
        <taxon>Sar</taxon>
        <taxon>Stramenopiles</taxon>
        <taxon>Ochrophyta</taxon>
        <taxon>Pelagophyceae</taxon>
        <taxon>Pelagomonadales</taxon>
        <taxon>Aureoumbra</taxon>
    </lineage>
</organism>
<protein>
    <submittedName>
        <fullName evidence="2">Uncharacterized protein</fullName>
    </submittedName>
</protein>
<reference evidence="2" key="1">
    <citation type="submission" date="2021-01" db="EMBL/GenBank/DDBJ databases">
        <authorList>
            <person name="Corre E."/>
            <person name="Pelletier E."/>
            <person name="Niang G."/>
            <person name="Scheremetjew M."/>
            <person name="Finn R."/>
            <person name="Kale V."/>
            <person name="Holt S."/>
            <person name="Cochrane G."/>
            <person name="Meng A."/>
            <person name="Brown T."/>
            <person name="Cohen L."/>
        </authorList>
    </citation>
    <scope>NUCLEOTIDE SEQUENCE</scope>
    <source>
        <strain evidence="2">CCMP1510</strain>
    </source>
</reference>
<dbReference type="AlphaFoldDB" id="A0A7S3JUV7"/>
<feature type="region of interest" description="Disordered" evidence="1">
    <location>
        <begin position="1"/>
        <end position="20"/>
    </location>
</feature>
<sequence length="370" mass="42621">MLDEEEDDPNVGDEDVTEDVQRIAATVQTELRNARAGRRAVDAEAVLLPSSRVEFFEEERKEGDDDQNNKGPSMEVFLESIRQTFLISGTNEGRAVQAFKSADVLNAEHKKSNRLPAYRASRERHQPMVIEQRPPFEMSFNMYREEDNEKVQVFTEAHRSYLLDCGFKVETDRKCFKPDYNLPYYPIDRRQQRPSTVEIVQTTATDDATATASGSAEGPNFQLRVCRTIPTFKTSKELCDIYEQPFIEKNNPNRICSPLSSLPTNARDRKRQWEDLSPALTAGDVNRNDNNYLQRAKQYWLINVCEDYDPADSTTILNLNDLAKRASDERKLRPEYREGNWSELAKNICTNKRSRTTNAQPETIDMQIEN</sequence>
<feature type="compositionally biased region" description="Acidic residues" evidence="1">
    <location>
        <begin position="1"/>
        <end position="18"/>
    </location>
</feature>
<evidence type="ECO:0000313" key="2">
    <source>
        <dbReference type="EMBL" id="CAE0365729.1"/>
    </source>
</evidence>